<name>A0A037ZGI7_9RHOB</name>
<dbReference type="AlphaFoldDB" id="A0A037ZGI7"/>
<evidence type="ECO:0000313" key="2">
    <source>
        <dbReference type="EMBL" id="KAJ55570.1"/>
    </source>
</evidence>
<feature type="transmembrane region" description="Helical" evidence="1">
    <location>
        <begin position="29"/>
        <end position="48"/>
    </location>
</feature>
<keyword evidence="3" id="KW-1185">Reference proteome</keyword>
<sequence>MGFIWWIIISALTIVPLWRLMPKFRLPEMAALICIIPFGVLILLWVMAFRDDIKVPGVDK</sequence>
<accession>A0A037ZGI7</accession>
<dbReference type="EMBL" id="JFKE01000004">
    <property type="protein sequence ID" value="KAJ55570.1"/>
    <property type="molecule type" value="Genomic_DNA"/>
</dbReference>
<proteinExistence type="predicted"/>
<organism evidence="2 3">
    <name type="scientific">Actibacterium mucosum KCTC 23349</name>
    <dbReference type="NCBI Taxonomy" id="1454373"/>
    <lineage>
        <taxon>Bacteria</taxon>
        <taxon>Pseudomonadati</taxon>
        <taxon>Pseudomonadota</taxon>
        <taxon>Alphaproteobacteria</taxon>
        <taxon>Rhodobacterales</taxon>
        <taxon>Roseobacteraceae</taxon>
        <taxon>Actibacterium</taxon>
    </lineage>
</organism>
<keyword evidence="1" id="KW-1133">Transmembrane helix</keyword>
<comment type="caution">
    <text evidence="2">The sequence shown here is derived from an EMBL/GenBank/DDBJ whole genome shotgun (WGS) entry which is preliminary data.</text>
</comment>
<reference evidence="2 3" key="1">
    <citation type="submission" date="2014-03" db="EMBL/GenBank/DDBJ databases">
        <title>Draft Genome Sequence of Actibacterium mucosum KCTC 23349, a Marine Alphaproteobacterium with Complex Ionic Requirements Isolated from Mediterranean Seawater at Malvarrosa Beach, Valencia, Spain.</title>
        <authorList>
            <person name="Arahal D.R."/>
            <person name="Shao Z."/>
            <person name="Lai Q."/>
            <person name="Pujalte M.J."/>
        </authorList>
    </citation>
    <scope>NUCLEOTIDE SEQUENCE [LARGE SCALE GENOMIC DNA]</scope>
    <source>
        <strain evidence="2 3">KCTC 23349</strain>
    </source>
</reference>
<keyword evidence="1" id="KW-0472">Membrane</keyword>
<evidence type="ECO:0000313" key="3">
    <source>
        <dbReference type="Proteomes" id="UP000026249"/>
    </source>
</evidence>
<feature type="transmembrane region" description="Helical" evidence="1">
    <location>
        <begin position="6"/>
        <end position="22"/>
    </location>
</feature>
<dbReference type="OrthoDB" id="7659261at2"/>
<gene>
    <name evidence="2" type="ORF">ACMU_12820</name>
</gene>
<dbReference type="STRING" id="1454373.ACMU_12820"/>
<dbReference type="RefSeq" id="WP_035259434.1">
    <property type="nucleotide sequence ID" value="NZ_JFKE01000004.1"/>
</dbReference>
<dbReference type="Proteomes" id="UP000026249">
    <property type="component" value="Unassembled WGS sequence"/>
</dbReference>
<protein>
    <submittedName>
        <fullName evidence="2">NADH dehydrogenase</fullName>
    </submittedName>
</protein>
<keyword evidence="1" id="KW-0812">Transmembrane</keyword>
<evidence type="ECO:0000256" key="1">
    <source>
        <dbReference type="SAM" id="Phobius"/>
    </source>
</evidence>